<keyword evidence="5" id="KW-1185">Reference proteome</keyword>
<dbReference type="RefSeq" id="WP_307070136.1">
    <property type="nucleotide sequence ID" value="NZ_JAUSUP010000021.1"/>
</dbReference>
<proteinExistence type="predicted"/>
<evidence type="ECO:0000256" key="2">
    <source>
        <dbReference type="ARBA" id="ARBA00023315"/>
    </source>
</evidence>
<dbReference type="Pfam" id="PF00583">
    <property type="entry name" value="Acetyltransf_1"/>
    <property type="match status" value="1"/>
</dbReference>
<evidence type="ECO:0000259" key="3">
    <source>
        <dbReference type="PROSITE" id="PS51186"/>
    </source>
</evidence>
<dbReference type="SUPFAM" id="SSF55729">
    <property type="entry name" value="Acyl-CoA N-acyltransferases (Nat)"/>
    <property type="match status" value="1"/>
</dbReference>
<accession>A0ABU0DX59</accession>
<gene>
    <name evidence="4" type="ORF">J2R98_002907</name>
</gene>
<sequence length="164" mass="18652">MDAVIRPLEQSDIRAVQHVAQESWHHTYEGIIPRYIQDTFLTEAYSDLNMQRRLDRGGVWVAENQDGIVGFANLTPVNDDGEAELVAIYILPHHIGFGIGTKLLQSGVSQLKGLQRLYVEVEKENEVGLKFYEAKGFNVVKEYDDVFAGHTLKTLQMVKEYEEV</sequence>
<protein>
    <submittedName>
        <fullName evidence="4">Ribosomal protein S18 acetylase RimI-like enzyme</fullName>
    </submittedName>
</protein>
<evidence type="ECO:0000313" key="4">
    <source>
        <dbReference type="EMBL" id="MDQ0353046.1"/>
    </source>
</evidence>
<organism evidence="4 5">
    <name type="scientific">Alkalibacillus filiformis</name>
    <dbReference type="NCBI Taxonomy" id="200990"/>
    <lineage>
        <taxon>Bacteria</taxon>
        <taxon>Bacillati</taxon>
        <taxon>Bacillota</taxon>
        <taxon>Bacilli</taxon>
        <taxon>Bacillales</taxon>
        <taxon>Bacillaceae</taxon>
        <taxon>Alkalibacillus</taxon>
    </lineage>
</organism>
<dbReference type="Gene3D" id="3.40.630.30">
    <property type="match status" value="1"/>
</dbReference>
<dbReference type="InterPro" id="IPR016181">
    <property type="entry name" value="Acyl_CoA_acyltransferase"/>
</dbReference>
<comment type="caution">
    <text evidence="4">The sequence shown here is derived from an EMBL/GenBank/DDBJ whole genome shotgun (WGS) entry which is preliminary data.</text>
</comment>
<reference evidence="4 5" key="1">
    <citation type="submission" date="2023-07" db="EMBL/GenBank/DDBJ databases">
        <title>Genomic Encyclopedia of Type Strains, Phase IV (KMG-IV): sequencing the most valuable type-strain genomes for metagenomic binning, comparative biology and taxonomic classification.</title>
        <authorList>
            <person name="Goeker M."/>
        </authorList>
    </citation>
    <scope>NUCLEOTIDE SEQUENCE [LARGE SCALE GENOMIC DNA]</scope>
    <source>
        <strain evidence="4 5">DSM 15448</strain>
    </source>
</reference>
<dbReference type="InterPro" id="IPR050832">
    <property type="entry name" value="Bact_Acetyltransf"/>
</dbReference>
<dbReference type="Proteomes" id="UP001236723">
    <property type="component" value="Unassembled WGS sequence"/>
</dbReference>
<evidence type="ECO:0000313" key="5">
    <source>
        <dbReference type="Proteomes" id="UP001236723"/>
    </source>
</evidence>
<keyword evidence="2" id="KW-0012">Acyltransferase</keyword>
<dbReference type="InterPro" id="IPR000182">
    <property type="entry name" value="GNAT_dom"/>
</dbReference>
<evidence type="ECO:0000256" key="1">
    <source>
        <dbReference type="ARBA" id="ARBA00022679"/>
    </source>
</evidence>
<keyword evidence="1" id="KW-0808">Transferase</keyword>
<name>A0ABU0DX59_9BACI</name>
<feature type="domain" description="N-acetyltransferase" evidence="3">
    <location>
        <begin position="3"/>
        <end position="162"/>
    </location>
</feature>
<dbReference type="CDD" id="cd04301">
    <property type="entry name" value="NAT_SF"/>
    <property type="match status" value="1"/>
</dbReference>
<dbReference type="PROSITE" id="PS51186">
    <property type="entry name" value="GNAT"/>
    <property type="match status" value="1"/>
</dbReference>
<dbReference type="EMBL" id="JAUSUP010000021">
    <property type="protein sequence ID" value="MDQ0353046.1"/>
    <property type="molecule type" value="Genomic_DNA"/>
</dbReference>
<dbReference type="PANTHER" id="PTHR43877:SF2">
    <property type="entry name" value="AMINOALKYLPHOSPHONATE N-ACETYLTRANSFERASE-RELATED"/>
    <property type="match status" value="1"/>
</dbReference>
<dbReference type="PANTHER" id="PTHR43877">
    <property type="entry name" value="AMINOALKYLPHOSPHONATE N-ACETYLTRANSFERASE-RELATED-RELATED"/>
    <property type="match status" value="1"/>
</dbReference>